<evidence type="ECO:0000256" key="1">
    <source>
        <dbReference type="SAM" id="MobiDB-lite"/>
    </source>
</evidence>
<dbReference type="AlphaFoldDB" id="A0AAN9F7T3"/>
<dbReference type="EMBL" id="JAYWIO010000004">
    <property type="protein sequence ID" value="KAK7266778.1"/>
    <property type="molecule type" value="Genomic_DNA"/>
</dbReference>
<evidence type="ECO:0000313" key="3">
    <source>
        <dbReference type="Proteomes" id="UP001372338"/>
    </source>
</evidence>
<comment type="caution">
    <text evidence="2">The sequence shown here is derived from an EMBL/GenBank/DDBJ whole genome shotgun (WGS) entry which is preliminary data.</text>
</comment>
<dbReference type="GO" id="GO:0009507">
    <property type="term" value="C:chloroplast"/>
    <property type="evidence" value="ECO:0007669"/>
    <property type="project" value="TreeGrafter"/>
</dbReference>
<gene>
    <name evidence="2" type="ORF">RIF29_19433</name>
</gene>
<name>A0AAN9F7T3_CROPI</name>
<organism evidence="2 3">
    <name type="scientific">Crotalaria pallida</name>
    <name type="common">Smooth rattlebox</name>
    <name type="synonym">Crotalaria striata</name>
    <dbReference type="NCBI Taxonomy" id="3830"/>
    <lineage>
        <taxon>Eukaryota</taxon>
        <taxon>Viridiplantae</taxon>
        <taxon>Streptophyta</taxon>
        <taxon>Embryophyta</taxon>
        <taxon>Tracheophyta</taxon>
        <taxon>Spermatophyta</taxon>
        <taxon>Magnoliopsida</taxon>
        <taxon>eudicotyledons</taxon>
        <taxon>Gunneridae</taxon>
        <taxon>Pentapetalae</taxon>
        <taxon>rosids</taxon>
        <taxon>fabids</taxon>
        <taxon>Fabales</taxon>
        <taxon>Fabaceae</taxon>
        <taxon>Papilionoideae</taxon>
        <taxon>50 kb inversion clade</taxon>
        <taxon>genistoids sensu lato</taxon>
        <taxon>core genistoids</taxon>
        <taxon>Crotalarieae</taxon>
        <taxon>Crotalaria</taxon>
    </lineage>
</organism>
<keyword evidence="3" id="KW-1185">Reference proteome</keyword>
<sequence>MNSIQVNPCKPRFYAKNGSQPHISPSKSCVLAVDASPLSGTSLNLRLNPSFGLLCMPVLKSQRPLHVCSAGGKGMMENNEDSPWKSLEKAMQNFKGQSIEDVLRQQIQKGEYYENGGNGGKPPGRGGGGGGSGPGGSEDGRFPGMSDETIQVVLATIGFLLLYVCVNDGVELAKLTRDIIKFLFGGGQSPRLRRAIYKWTRLFQNMTEKKEVVKDASEKAPTGWFESPTSWFKPDHGDVIRSFMRSDSNSNVSA</sequence>
<feature type="region of interest" description="Disordered" evidence="1">
    <location>
        <begin position="112"/>
        <end position="144"/>
    </location>
</feature>
<accession>A0AAN9F7T3</accession>
<dbReference type="PANTHER" id="PTHR35483">
    <property type="entry name" value="NUCLEUSENVELOPE PROTEIN"/>
    <property type="match status" value="1"/>
</dbReference>
<protein>
    <submittedName>
        <fullName evidence="2">Uncharacterized protein</fullName>
    </submittedName>
</protein>
<dbReference type="Proteomes" id="UP001372338">
    <property type="component" value="Unassembled WGS sequence"/>
</dbReference>
<dbReference type="PANTHER" id="PTHR35483:SF1">
    <property type="entry name" value="GLYCINE-RICH PROTEIN-RELATED"/>
    <property type="match status" value="1"/>
</dbReference>
<evidence type="ECO:0000313" key="2">
    <source>
        <dbReference type="EMBL" id="KAK7266778.1"/>
    </source>
</evidence>
<proteinExistence type="predicted"/>
<reference evidence="2 3" key="1">
    <citation type="submission" date="2024-01" db="EMBL/GenBank/DDBJ databases">
        <title>The genomes of 5 underutilized Papilionoideae crops provide insights into root nodulation and disease resistanc.</title>
        <authorList>
            <person name="Yuan L."/>
        </authorList>
    </citation>
    <scope>NUCLEOTIDE SEQUENCE [LARGE SCALE GENOMIC DNA]</scope>
    <source>
        <strain evidence="2">ZHUSHIDOU_FW_LH</strain>
        <tissue evidence="2">Leaf</tissue>
    </source>
</reference>
<feature type="compositionally biased region" description="Gly residues" evidence="1">
    <location>
        <begin position="116"/>
        <end position="137"/>
    </location>
</feature>